<sequence length="439" mass="49031">MSRKKTNTKLEITAIPGADFENKLQIMLASGDKPDIIQIGTDALEMKFTKSGLLLPLNASFDKTPNLQKFGADGIWDAMKHSDGNVYAIPIRGSAIDNIPIYRKDWLDKLGLKVPTTIDEYYAVADAFSNKDPDGNGKKDTYALSGWTANGGFDLSTSDQVFGAYGTLPNSWLLQDGKLVWGSIVPGALDALKFLNKMYKGKMIDPEFVTDNSARFKDKVLKGVIGAPVYRYFLMDSSNLNNYYEPLKQNNPNAEFVEGGILKGPGDSIGFRMLTRRGWLKTAVLNSSPHVDAALRVLDFLASDEGNKYMNYGEEGVDYKVEGDLLTKTITDDQMKQEGIGQLRLAFNALYDQTSPRYRELFDYAHKIGYKDPADGLVVENNTKQVELDQYTGQQYVKMIMSDGPIDNMFADYVKEWKKRGGDALTQAFNDAYQEKNKK</sequence>
<keyword evidence="2" id="KW-0732">Signal</keyword>
<accession>A0A9X4QME7</accession>
<keyword evidence="3" id="KW-0472">Membrane</keyword>
<dbReference type="PANTHER" id="PTHR43649:SF33">
    <property type="entry name" value="POLYGALACTURONAN_RHAMNOGALACTURONAN-BINDING PROTEIN YTCQ"/>
    <property type="match status" value="1"/>
</dbReference>
<evidence type="ECO:0000256" key="2">
    <source>
        <dbReference type="ARBA" id="ARBA00022729"/>
    </source>
</evidence>
<organism evidence="6 7">
    <name type="scientific">Cohnella ginsengisoli</name>
    <dbReference type="NCBI Taxonomy" id="425004"/>
    <lineage>
        <taxon>Bacteria</taxon>
        <taxon>Bacillati</taxon>
        <taxon>Bacillota</taxon>
        <taxon>Bacilli</taxon>
        <taxon>Bacillales</taxon>
        <taxon>Paenibacillaceae</taxon>
        <taxon>Cohnella</taxon>
    </lineage>
</organism>
<dbReference type="InterPro" id="IPR006059">
    <property type="entry name" value="SBP"/>
</dbReference>
<dbReference type="Proteomes" id="UP001153387">
    <property type="component" value="Unassembled WGS sequence"/>
</dbReference>
<proteinExistence type="predicted"/>
<gene>
    <name evidence="6" type="ORF">OMP38_10520</name>
</gene>
<dbReference type="EMBL" id="JAPDHZ010000002">
    <property type="protein sequence ID" value="MDG0791256.1"/>
    <property type="molecule type" value="Genomic_DNA"/>
</dbReference>
<dbReference type="PANTHER" id="PTHR43649">
    <property type="entry name" value="ARABINOSE-BINDING PROTEIN-RELATED"/>
    <property type="match status" value="1"/>
</dbReference>
<evidence type="ECO:0000313" key="6">
    <source>
        <dbReference type="EMBL" id="MDG0791256.1"/>
    </source>
</evidence>
<protein>
    <submittedName>
        <fullName evidence="6">Extracellular solute-binding protein</fullName>
    </submittedName>
</protein>
<dbReference type="SUPFAM" id="SSF53850">
    <property type="entry name" value="Periplasmic binding protein-like II"/>
    <property type="match status" value="1"/>
</dbReference>
<keyword evidence="7" id="KW-1185">Reference proteome</keyword>
<evidence type="ECO:0000313" key="7">
    <source>
        <dbReference type="Proteomes" id="UP001153387"/>
    </source>
</evidence>
<dbReference type="AlphaFoldDB" id="A0A9X4QME7"/>
<dbReference type="Pfam" id="PF01547">
    <property type="entry name" value="SBP_bac_1"/>
    <property type="match status" value="1"/>
</dbReference>
<keyword evidence="1" id="KW-1003">Cell membrane</keyword>
<evidence type="ECO:0000256" key="4">
    <source>
        <dbReference type="ARBA" id="ARBA00023139"/>
    </source>
</evidence>
<keyword evidence="4" id="KW-0564">Palmitate</keyword>
<dbReference type="InterPro" id="IPR050490">
    <property type="entry name" value="Bact_solute-bd_prot1"/>
</dbReference>
<evidence type="ECO:0000256" key="1">
    <source>
        <dbReference type="ARBA" id="ARBA00022475"/>
    </source>
</evidence>
<reference evidence="6 7" key="1">
    <citation type="submission" date="2022-10" db="EMBL/GenBank/DDBJ databases">
        <title>Comparative genomic analysis of Cohnella hashimotonis sp. nov., isolated from the International Space Station.</title>
        <authorList>
            <person name="Simpson A."/>
            <person name="Venkateswaran K."/>
        </authorList>
    </citation>
    <scope>NUCLEOTIDE SEQUENCE [LARGE SCALE GENOMIC DNA]</scope>
    <source>
        <strain evidence="6 7">DSM 18997</strain>
    </source>
</reference>
<comment type="caution">
    <text evidence="6">The sequence shown here is derived from an EMBL/GenBank/DDBJ whole genome shotgun (WGS) entry which is preliminary data.</text>
</comment>
<keyword evidence="5" id="KW-0449">Lipoprotein</keyword>
<evidence type="ECO:0000256" key="5">
    <source>
        <dbReference type="ARBA" id="ARBA00023288"/>
    </source>
</evidence>
<dbReference type="Gene3D" id="3.40.190.10">
    <property type="entry name" value="Periplasmic binding protein-like II"/>
    <property type="match status" value="2"/>
</dbReference>
<name>A0A9X4QME7_9BACL</name>
<evidence type="ECO:0000256" key="3">
    <source>
        <dbReference type="ARBA" id="ARBA00023136"/>
    </source>
</evidence>